<dbReference type="Gene3D" id="3.90.230.10">
    <property type="entry name" value="Creatinase/methionine aminopeptidase superfamily"/>
    <property type="match status" value="1"/>
</dbReference>
<dbReference type="EMBL" id="CP106735">
    <property type="protein sequence ID" value="UXX80530.1"/>
    <property type="molecule type" value="Genomic_DNA"/>
</dbReference>
<dbReference type="Gene3D" id="3.40.350.10">
    <property type="entry name" value="Creatinase/prolidase N-terminal domain"/>
    <property type="match status" value="1"/>
</dbReference>
<keyword evidence="6" id="KW-0378">Hydrolase</keyword>
<evidence type="ECO:0000313" key="9">
    <source>
        <dbReference type="EMBL" id="UXX80530.1"/>
    </source>
</evidence>
<dbReference type="InterPro" id="IPR052433">
    <property type="entry name" value="X-Pro_dipept-like"/>
</dbReference>
<evidence type="ECO:0000256" key="7">
    <source>
        <dbReference type="ARBA" id="ARBA00023211"/>
    </source>
</evidence>
<comment type="catalytic activity">
    <reaction evidence="1">
        <text>Release of any N-terminal amino acid, including proline, that is linked to proline, even from a dipeptide or tripeptide.</text>
        <dbReference type="EC" id="3.4.11.9"/>
    </reaction>
</comment>
<organism evidence="9 10">
    <name type="scientific">Reichenbachiella carrageenanivorans</name>
    <dbReference type="NCBI Taxonomy" id="2979869"/>
    <lineage>
        <taxon>Bacteria</taxon>
        <taxon>Pseudomonadati</taxon>
        <taxon>Bacteroidota</taxon>
        <taxon>Cytophagia</taxon>
        <taxon>Cytophagales</taxon>
        <taxon>Reichenbachiellaceae</taxon>
        <taxon>Reichenbachiella</taxon>
    </lineage>
</organism>
<dbReference type="EC" id="3.4.11.9" evidence="4"/>
<dbReference type="InterPro" id="IPR029149">
    <property type="entry name" value="Creatin/AminoP/Spt16_N"/>
</dbReference>
<evidence type="ECO:0000259" key="8">
    <source>
        <dbReference type="SMART" id="SM01011"/>
    </source>
</evidence>
<sequence length="466" mass="51577">MFSKDTYLQRRNRLKKEVGNGLIVLLGNEESSMNFKDNWYHFRQDSTFLYFCAVSLPSLTAILDCDSGVDCIYGDELTIDDIIWTGPQPTIASLAEKSGITQTAPTSQVEKQIKKAISDGRSVHFIPPYREEHVTKLSAWTGKPLSEIRSGESVTLIKAIIAQRNIKTSEEIVELHKAVDLTAAMHLSAMQYTKPGMKEAEIAAKVNQVALAADGQLSFPIILTKDGQTLHNHYHGNIVQAGDMILCDAGAEIHSGYAGDMTRTFPVSAQFTETQRELYQIVLNAHETAIAALKPGVQYKDIHLKACTKLTEGLIEVGLMKGNAEEAVTAGAHTMFFQCGLGHLLGMDVHDMENLGEQYIGYSDTLKKSTEFGLKSLRLGKELEAGFVITVEPGIYIIPELIDRWKAEKKHEDFLNYSKLESYKSFGGIRIEEDFVITQNGADLLGTPVAKTVADVETIRKQSLEQ</sequence>
<comment type="similarity">
    <text evidence="3">Belongs to the peptidase M24B family.</text>
</comment>
<evidence type="ECO:0000256" key="3">
    <source>
        <dbReference type="ARBA" id="ARBA00008766"/>
    </source>
</evidence>
<feature type="domain" description="Aminopeptidase P N-terminal" evidence="8">
    <location>
        <begin position="2"/>
        <end position="134"/>
    </location>
</feature>
<protein>
    <recommendedName>
        <fullName evidence="4">Xaa-Pro aminopeptidase</fullName>
        <ecNumber evidence="4">3.4.11.9</ecNumber>
    </recommendedName>
</protein>
<evidence type="ECO:0000256" key="4">
    <source>
        <dbReference type="ARBA" id="ARBA00012574"/>
    </source>
</evidence>
<evidence type="ECO:0000313" key="10">
    <source>
        <dbReference type="Proteomes" id="UP001062165"/>
    </source>
</evidence>
<dbReference type="RefSeq" id="WP_263052260.1">
    <property type="nucleotide sequence ID" value="NZ_CP106735.1"/>
</dbReference>
<evidence type="ECO:0000256" key="6">
    <source>
        <dbReference type="ARBA" id="ARBA00022801"/>
    </source>
</evidence>
<evidence type="ECO:0000256" key="5">
    <source>
        <dbReference type="ARBA" id="ARBA00022723"/>
    </source>
</evidence>
<keyword evidence="9" id="KW-0031">Aminopeptidase</keyword>
<reference evidence="9" key="1">
    <citation type="submission" date="2022-10" db="EMBL/GenBank/DDBJ databases">
        <title>Comparative genomics and taxonomic characterization of three novel marine species of genus Reichenbachiella exhibiting antioxidant and polysaccharide degradation activities.</title>
        <authorList>
            <person name="Muhammad N."/>
            <person name="Lee Y.-J."/>
            <person name="Ko J."/>
            <person name="Kim S.-G."/>
        </authorList>
    </citation>
    <scope>NUCLEOTIDE SEQUENCE</scope>
    <source>
        <strain evidence="9">Wsw4-B4</strain>
    </source>
</reference>
<dbReference type="Pfam" id="PF05195">
    <property type="entry name" value="AMP_N"/>
    <property type="match status" value="1"/>
</dbReference>
<dbReference type="InterPro" id="IPR000994">
    <property type="entry name" value="Pept_M24"/>
</dbReference>
<dbReference type="SMART" id="SM01011">
    <property type="entry name" value="AMP_N"/>
    <property type="match status" value="1"/>
</dbReference>
<keyword evidence="7" id="KW-0464">Manganese</keyword>
<dbReference type="InterPro" id="IPR036005">
    <property type="entry name" value="Creatinase/aminopeptidase-like"/>
</dbReference>
<comment type="cofactor">
    <cofactor evidence="2">
        <name>Mn(2+)</name>
        <dbReference type="ChEBI" id="CHEBI:29035"/>
    </cofactor>
</comment>
<dbReference type="SUPFAM" id="SSF53092">
    <property type="entry name" value="Creatinase/prolidase N-terminal domain"/>
    <property type="match status" value="1"/>
</dbReference>
<dbReference type="CDD" id="cd01087">
    <property type="entry name" value="Prolidase"/>
    <property type="match status" value="1"/>
</dbReference>
<name>A0ABY6D2Z2_9BACT</name>
<dbReference type="InterPro" id="IPR007865">
    <property type="entry name" value="Aminopep_P_N"/>
</dbReference>
<accession>A0ABY6D2Z2</accession>
<keyword evidence="9" id="KW-0645">Protease</keyword>
<dbReference type="Pfam" id="PF00557">
    <property type="entry name" value="Peptidase_M24"/>
    <property type="match status" value="1"/>
</dbReference>
<keyword evidence="5" id="KW-0479">Metal-binding</keyword>
<evidence type="ECO:0000256" key="1">
    <source>
        <dbReference type="ARBA" id="ARBA00001424"/>
    </source>
</evidence>
<evidence type="ECO:0000256" key="2">
    <source>
        <dbReference type="ARBA" id="ARBA00001936"/>
    </source>
</evidence>
<gene>
    <name evidence="9" type="ORF">N7E81_05380</name>
</gene>
<keyword evidence="10" id="KW-1185">Reference proteome</keyword>
<dbReference type="SUPFAM" id="SSF55920">
    <property type="entry name" value="Creatinase/aminopeptidase"/>
    <property type="match status" value="1"/>
</dbReference>
<dbReference type="GO" id="GO:0004177">
    <property type="term" value="F:aminopeptidase activity"/>
    <property type="evidence" value="ECO:0007669"/>
    <property type="project" value="UniProtKB-KW"/>
</dbReference>
<dbReference type="PANTHER" id="PTHR43226">
    <property type="entry name" value="XAA-PRO AMINOPEPTIDASE 3"/>
    <property type="match status" value="1"/>
</dbReference>
<dbReference type="PANTHER" id="PTHR43226:SF4">
    <property type="entry name" value="XAA-PRO AMINOPEPTIDASE 3"/>
    <property type="match status" value="1"/>
</dbReference>
<proteinExistence type="inferred from homology"/>
<dbReference type="Proteomes" id="UP001062165">
    <property type="component" value="Chromosome"/>
</dbReference>